<reference evidence="2" key="1">
    <citation type="journal article" date="2024" name="Proc. Natl. Acad. Sci. U.S.A.">
        <title>Extraordinary preservation of gene collinearity over three hundred million years revealed in homosporous lycophytes.</title>
        <authorList>
            <person name="Li C."/>
            <person name="Wickell D."/>
            <person name="Kuo L.Y."/>
            <person name="Chen X."/>
            <person name="Nie B."/>
            <person name="Liao X."/>
            <person name="Peng D."/>
            <person name="Ji J."/>
            <person name="Jenkins J."/>
            <person name="Williams M."/>
            <person name="Shu S."/>
            <person name="Plott C."/>
            <person name="Barry K."/>
            <person name="Rajasekar S."/>
            <person name="Grimwood J."/>
            <person name="Han X."/>
            <person name="Sun S."/>
            <person name="Hou Z."/>
            <person name="He W."/>
            <person name="Dai G."/>
            <person name="Sun C."/>
            <person name="Schmutz J."/>
            <person name="Leebens-Mack J.H."/>
            <person name="Li F.W."/>
            <person name="Wang L."/>
        </authorList>
    </citation>
    <scope>NUCLEOTIDE SEQUENCE [LARGE SCALE GENOMIC DNA]</scope>
    <source>
        <strain evidence="2">cv. PW_Plant_1</strain>
    </source>
</reference>
<accession>A0ACC2B923</accession>
<dbReference type="EMBL" id="CM055107">
    <property type="protein sequence ID" value="KAJ7526280.1"/>
    <property type="molecule type" value="Genomic_DNA"/>
</dbReference>
<gene>
    <name evidence="1" type="ORF">O6H91_16G000200</name>
</gene>
<evidence type="ECO:0000313" key="2">
    <source>
        <dbReference type="Proteomes" id="UP001162992"/>
    </source>
</evidence>
<protein>
    <submittedName>
        <fullName evidence="1">Uncharacterized protein</fullName>
    </submittedName>
</protein>
<name>A0ACC2B923_DIPCM</name>
<dbReference type="Proteomes" id="UP001162992">
    <property type="component" value="Chromosome 16"/>
</dbReference>
<sequence length="172" mass="18885">MISFCASGEKCMNCEVCTGKLVIFSVTFSHVWDVYDFMISNNLMLLLATGGTMSNARYSLRSISHGIRRSSIGSEETINNPISMMDHAASQVVDGDVHCIVVPVADGIPEEMGGTIHELDDHMSAMENESGRRSPTVVVEVESLNISQEKKAHPRLLGKLIHRHIARDGPIF</sequence>
<comment type="caution">
    <text evidence="1">The sequence shown here is derived from an EMBL/GenBank/DDBJ whole genome shotgun (WGS) entry which is preliminary data.</text>
</comment>
<proteinExistence type="predicted"/>
<organism evidence="1 2">
    <name type="scientific">Diphasiastrum complanatum</name>
    <name type="common">Issler's clubmoss</name>
    <name type="synonym">Lycopodium complanatum</name>
    <dbReference type="NCBI Taxonomy" id="34168"/>
    <lineage>
        <taxon>Eukaryota</taxon>
        <taxon>Viridiplantae</taxon>
        <taxon>Streptophyta</taxon>
        <taxon>Embryophyta</taxon>
        <taxon>Tracheophyta</taxon>
        <taxon>Lycopodiopsida</taxon>
        <taxon>Lycopodiales</taxon>
        <taxon>Lycopodiaceae</taxon>
        <taxon>Lycopodioideae</taxon>
        <taxon>Diphasiastrum</taxon>
    </lineage>
</organism>
<keyword evidence="2" id="KW-1185">Reference proteome</keyword>
<evidence type="ECO:0000313" key="1">
    <source>
        <dbReference type="EMBL" id="KAJ7526280.1"/>
    </source>
</evidence>